<dbReference type="PIRSF" id="PIRSF029826">
    <property type="entry name" value="UCP029826_pph"/>
    <property type="match status" value="1"/>
</dbReference>
<comment type="caution">
    <text evidence="1">The sequence shown here is derived from an EMBL/GenBank/DDBJ whole genome shotgun (WGS) entry which is preliminary data.</text>
</comment>
<evidence type="ECO:0000313" key="1">
    <source>
        <dbReference type="EMBL" id="TYP00008.1"/>
    </source>
</evidence>
<accession>A0A5D3WN61</accession>
<dbReference type="Proteomes" id="UP000324159">
    <property type="component" value="Unassembled WGS sequence"/>
</dbReference>
<dbReference type="Gene3D" id="1.10.287.1080">
    <property type="entry name" value="MazG-like"/>
    <property type="match status" value="1"/>
</dbReference>
<dbReference type="OrthoDB" id="9791898at2"/>
<dbReference type="AlphaFoldDB" id="A0A5D3WN61"/>
<reference evidence="1 2" key="1">
    <citation type="submission" date="2019-07" db="EMBL/GenBank/DDBJ databases">
        <title>Genomic Encyclopedia of Type Strains, Phase IV (KMG-IV): sequencing the most valuable type-strain genomes for metagenomic binning, comparative biology and taxonomic classification.</title>
        <authorList>
            <person name="Goeker M."/>
        </authorList>
    </citation>
    <scope>NUCLEOTIDE SEQUENCE [LARGE SCALE GENOMIC DNA]</scope>
    <source>
        <strain evidence="1 2">SS015</strain>
    </source>
</reference>
<gene>
    <name evidence="1" type="ORF">EDC39_101168</name>
</gene>
<dbReference type="CDD" id="cd11537">
    <property type="entry name" value="NTP-PPase_RS21-C6_like"/>
    <property type="match status" value="1"/>
</dbReference>
<dbReference type="EMBL" id="VNIB01000001">
    <property type="protein sequence ID" value="TYP00008.1"/>
    <property type="molecule type" value="Genomic_DNA"/>
</dbReference>
<proteinExistence type="predicted"/>
<dbReference type="SUPFAM" id="SSF101386">
    <property type="entry name" value="all-alpha NTP pyrophosphatases"/>
    <property type="match status" value="1"/>
</dbReference>
<organism evidence="1 2">
    <name type="scientific">Geothermobacter ehrlichii</name>
    <dbReference type="NCBI Taxonomy" id="213224"/>
    <lineage>
        <taxon>Bacteria</taxon>
        <taxon>Pseudomonadati</taxon>
        <taxon>Thermodesulfobacteriota</taxon>
        <taxon>Desulfuromonadia</taxon>
        <taxon>Desulfuromonadales</taxon>
        <taxon>Geothermobacteraceae</taxon>
        <taxon>Geothermobacter</taxon>
    </lineage>
</organism>
<dbReference type="InterPro" id="IPR052555">
    <property type="entry name" value="dCTP_Pyrophosphatase"/>
</dbReference>
<keyword evidence="2" id="KW-1185">Reference proteome</keyword>
<name>A0A5D3WN61_9BACT</name>
<sequence length="122" mass="13972">MTDRETTLAELKAAMARFVEERNWRQYHTPKNLAMSVAIEAAELMEHFQWDGDIDPGALDERQRREIGAEMADVLLYLCSLSTCLDIDLAAATADKLACNRRRFPVERVKGRAHRHQWKDGG</sequence>
<dbReference type="GO" id="GO:0047429">
    <property type="term" value="F:nucleoside triphosphate diphosphatase activity"/>
    <property type="evidence" value="ECO:0007669"/>
    <property type="project" value="InterPro"/>
</dbReference>
<dbReference type="PANTHER" id="PTHR46523">
    <property type="entry name" value="DCTP PYROPHOSPHATASE 1"/>
    <property type="match status" value="1"/>
</dbReference>
<dbReference type="RefSeq" id="WP_148894200.1">
    <property type="nucleotide sequence ID" value="NZ_VNIB01000001.1"/>
</dbReference>
<evidence type="ECO:0000313" key="2">
    <source>
        <dbReference type="Proteomes" id="UP000324159"/>
    </source>
</evidence>
<keyword evidence="1" id="KW-0378">Hydrolase</keyword>
<dbReference type="GO" id="GO:0009143">
    <property type="term" value="P:nucleoside triphosphate catabolic process"/>
    <property type="evidence" value="ECO:0007669"/>
    <property type="project" value="InterPro"/>
</dbReference>
<dbReference type="InterPro" id="IPR025984">
    <property type="entry name" value="DCTPP"/>
</dbReference>
<protein>
    <submittedName>
        <fullName evidence="1">NTP pyrophosphatase (Non-canonical NTP hydrolase)</fullName>
    </submittedName>
</protein>
<dbReference type="PANTHER" id="PTHR46523:SF1">
    <property type="entry name" value="DCTP PYROPHOSPHATASE 1"/>
    <property type="match status" value="1"/>
</dbReference>